<keyword evidence="4" id="KW-0677">Repeat</keyword>
<dbReference type="AlphaFoldDB" id="A0A7I9WR00"/>
<evidence type="ECO:0000256" key="2">
    <source>
        <dbReference type="ARBA" id="ARBA00022448"/>
    </source>
</evidence>
<evidence type="ECO:0000313" key="10">
    <source>
        <dbReference type="EMBL" id="GFG60192.1"/>
    </source>
</evidence>
<dbReference type="Pfam" id="PF00005">
    <property type="entry name" value="ABC_tran"/>
    <property type="match status" value="2"/>
</dbReference>
<dbReference type="EMBL" id="BLKT01000003">
    <property type="protein sequence ID" value="GFG60192.1"/>
    <property type="molecule type" value="Genomic_DNA"/>
</dbReference>
<proteinExistence type="predicted"/>
<evidence type="ECO:0000256" key="4">
    <source>
        <dbReference type="ARBA" id="ARBA00022737"/>
    </source>
</evidence>
<dbReference type="SMART" id="SM00382">
    <property type="entry name" value="AAA"/>
    <property type="match status" value="2"/>
</dbReference>
<dbReference type="RefSeq" id="WP_193490433.1">
    <property type="nucleotide sequence ID" value="NZ_BAAAMC010000034.1"/>
</dbReference>
<dbReference type="CDD" id="cd03216">
    <property type="entry name" value="ABC_Carb_Monos_I"/>
    <property type="match status" value="1"/>
</dbReference>
<dbReference type="PANTHER" id="PTHR43790:SF9">
    <property type="entry name" value="GALACTOFURANOSE TRANSPORTER ATP-BINDING PROTEIN YTFR"/>
    <property type="match status" value="1"/>
</dbReference>
<dbReference type="FunFam" id="3.40.50.300:FF:000127">
    <property type="entry name" value="Ribose import ATP-binding protein RbsA"/>
    <property type="match status" value="1"/>
</dbReference>
<gene>
    <name evidence="10" type="primary">rbsA</name>
    <name evidence="10" type="ORF">MMUR_43280</name>
</gene>
<evidence type="ECO:0000256" key="1">
    <source>
        <dbReference type="ARBA" id="ARBA00004202"/>
    </source>
</evidence>
<keyword evidence="3" id="KW-1003">Cell membrane</keyword>
<feature type="domain" description="ABC transporter" evidence="9">
    <location>
        <begin position="21"/>
        <end position="258"/>
    </location>
</feature>
<evidence type="ECO:0000256" key="5">
    <source>
        <dbReference type="ARBA" id="ARBA00022741"/>
    </source>
</evidence>
<protein>
    <submittedName>
        <fullName evidence="10">Ribose import ATP-binding protein RbsA</fullName>
    </submittedName>
</protein>
<dbReference type="Gene3D" id="3.40.50.300">
    <property type="entry name" value="P-loop containing nucleotide triphosphate hydrolases"/>
    <property type="match status" value="2"/>
</dbReference>
<keyword evidence="2" id="KW-0813">Transport</keyword>
<dbReference type="PANTHER" id="PTHR43790">
    <property type="entry name" value="CARBOHYDRATE TRANSPORT ATP-BINDING PROTEIN MG119-RELATED"/>
    <property type="match status" value="1"/>
</dbReference>
<comment type="caution">
    <text evidence="10">The sequence shown here is derived from an EMBL/GenBank/DDBJ whole genome shotgun (WGS) entry which is preliminary data.</text>
</comment>
<dbReference type="InterPro" id="IPR027417">
    <property type="entry name" value="P-loop_NTPase"/>
</dbReference>
<reference evidence="10 11" key="1">
    <citation type="journal article" date="2019" name="Emerg. Microbes Infect.">
        <title>Comprehensive subspecies identification of 175 nontuberculous mycobacteria species based on 7547 genomic profiles.</title>
        <authorList>
            <person name="Matsumoto Y."/>
            <person name="Kinjo T."/>
            <person name="Motooka D."/>
            <person name="Nabeya D."/>
            <person name="Jung N."/>
            <person name="Uechi K."/>
            <person name="Horii T."/>
            <person name="Iida T."/>
            <person name="Fujita J."/>
            <person name="Nakamura S."/>
        </authorList>
    </citation>
    <scope>NUCLEOTIDE SEQUENCE [LARGE SCALE GENOMIC DNA]</scope>
    <source>
        <strain evidence="10 11">JCM 13392</strain>
    </source>
</reference>
<dbReference type="Proteomes" id="UP000465241">
    <property type="component" value="Unassembled WGS sequence"/>
</dbReference>
<dbReference type="PROSITE" id="PS00211">
    <property type="entry name" value="ABC_TRANSPORTER_1"/>
    <property type="match status" value="1"/>
</dbReference>
<organism evidence="10 11">
    <name type="scientific">Mycolicibacterium murale</name>
    <dbReference type="NCBI Taxonomy" id="182220"/>
    <lineage>
        <taxon>Bacteria</taxon>
        <taxon>Bacillati</taxon>
        <taxon>Actinomycetota</taxon>
        <taxon>Actinomycetes</taxon>
        <taxon>Mycobacteriales</taxon>
        <taxon>Mycobacteriaceae</taxon>
        <taxon>Mycolicibacterium</taxon>
    </lineage>
</organism>
<evidence type="ECO:0000313" key="11">
    <source>
        <dbReference type="Proteomes" id="UP000465241"/>
    </source>
</evidence>
<evidence type="ECO:0000256" key="7">
    <source>
        <dbReference type="ARBA" id="ARBA00022967"/>
    </source>
</evidence>
<keyword evidence="6 10" id="KW-0067">ATP-binding</keyword>
<dbReference type="GO" id="GO:0005524">
    <property type="term" value="F:ATP binding"/>
    <property type="evidence" value="ECO:0007669"/>
    <property type="project" value="UniProtKB-KW"/>
</dbReference>
<dbReference type="CDD" id="cd03215">
    <property type="entry name" value="ABC_Carb_Monos_II"/>
    <property type="match status" value="1"/>
</dbReference>
<sequence>MTHSVEHRPIDTRTPVTTPRLEMRGITKDFPAGRVLHAVDLTVQPGEVHALVGENGAGKSTLMKILAGVHADHGGTIAVDGEPLSGSSPAAMLKAGIAVIYQEFSLVPDMTAAQNIALGREPAAVLPGLMKHRAARRRSVSELAEIGIDVPADVLVSQLPVGQQQMVEIAKAVARKAKILVMDEPTARLSAGERERLFEIIAMLSGRGVGIIYISHFLEEILAVCSTVTVLRDGRHITTCSRAGLDQDKIAHLMVGDKFEAMTEGVGRGTRAADCAGSPVALALEDVAVAGALAPVTLAVRHGEVMGFAGIQGSGRTELARALVGAVGGTTGRLRVGDYAGLPRNPRHAADAGLLMLPGNRKSEGIIEQRSVHANIALTALRGRFSRRGCVRARHIAREVEDLMGRFAIHPRKTDLQITALSGGNQQKVLFARAVAAQPRVLILDQPTAGVDIGAKAELYAQIEMLADSGVTVLVFSDDLEELLQLSNRIVVMRKGVARDPQPSTQFDRAALLAAITGDAVATDKEI</sequence>
<name>A0A7I9WR00_9MYCO</name>
<keyword evidence="7" id="KW-1278">Translocase</keyword>
<dbReference type="SUPFAM" id="SSF52540">
    <property type="entry name" value="P-loop containing nucleoside triphosphate hydrolases"/>
    <property type="match status" value="2"/>
</dbReference>
<comment type="subcellular location">
    <subcellularLocation>
        <location evidence="1">Cell membrane</location>
        <topology evidence="1">Peripheral membrane protein</topology>
    </subcellularLocation>
</comment>
<evidence type="ECO:0000256" key="8">
    <source>
        <dbReference type="ARBA" id="ARBA00023136"/>
    </source>
</evidence>
<dbReference type="InterPro" id="IPR003593">
    <property type="entry name" value="AAA+_ATPase"/>
</dbReference>
<accession>A0A7I9WR00</accession>
<dbReference type="InterPro" id="IPR003439">
    <property type="entry name" value="ABC_transporter-like_ATP-bd"/>
</dbReference>
<evidence type="ECO:0000259" key="9">
    <source>
        <dbReference type="PROSITE" id="PS50893"/>
    </source>
</evidence>
<dbReference type="GO" id="GO:0005886">
    <property type="term" value="C:plasma membrane"/>
    <property type="evidence" value="ECO:0007669"/>
    <property type="project" value="UniProtKB-SubCell"/>
</dbReference>
<keyword evidence="8" id="KW-0472">Membrane</keyword>
<dbReference type="InterPro" id="IPR017871">
    <property type="entry name" value="ABC_transporter-like_CS"/>
</dbReference>
<dbReference type="GO" id="GO:0016887">
    <property type="term" value="F:ATP hydrolysis activity"/>
    <property type="evidence" value="ECO:0007669"/>
    <property type="project" value="InterPro"/>
</dbReference>
<feature type="domain" description="ABC transporter" evidence="9">
    <location>
        <begin position="270"/>
        <end position="520"/>
    </location>
</feature>
<evidence type="ECO:0000256" key="3">
    <source>
        <dbReference type="ARBA" id="ARBA00022475"/>
    </source>
</evidence>
<keyword evidence="11" id="KW-1185">Reference proteome</keyword>
<keyword evidence="5" id="KW-0547">Nucleotide-binding</keyword>
<dbReference type="InterPro" id="IPR050107">
    <property type="entry name" value="ABC_carbohydrate_import_ATPase"/>
</dbReference>
<dbReference type="PROSITE" id="PS50893">
    <property type="entry name" value="ABC_TRANSPORTER_2"/>
    <property type="match status" value="2"/>
</dbReference>
<evidence type="ECO:0000256" key="6">
    <source>
        <dbReference type="ARBA" id="ARBA00022840"/>
    </source>
</evidence>